<keyword evidence="11 14" id="KW-0472">Membrane</keyword>
<dbReference type="InterPro" id="IPR017972">
    <property type="entry name" value="Cyt_P450_CS"/>
</dbReference>
<evidence type="ECO:0000256" key="5">
    <source>
        <dbReference type="ARBA" id="ARBA00022692"/>
    </source>
</evidence>
<name>A0AA88CNS3_FICCA</name>
<evidence type="ECO:0000313" key="16">
    <source>
        <dbReference type="Proteomes" id="UP001187192"/>
    </source>
</evidence>
<dbReference type="Gene3D" id="1.10.630.10">
    <property type="entry name" value="Cytochrome P450"/>
    <property type="match status" value="1"/>
</dbReference>
<keyword evidence="7 14" id="KW-1133">Transmembrane helix</keyword>
<comment type="subcellular location">
    <subcellularLocation>
        <location evidence="2">Membrane</location>
        <topology evidence="2">Single-pass membrane protein</topology>
    </subcellularLocation>
</comment>
<feature type="binding site" description="axial binding residue" evidence="12">
    <location>
        <position position="452"/>
    </location>
    <ligand>
        <name>heme</name>
        <dbReference type="ChEBI" id="CHEBI:30413"/>
    </ligand>
    <ligandPart>
        <name>Fe</name>
        <dbReference type="ChEBI" id="CHEBI:18248"/>
    </ligandPart>
</feature>
<comment type="similarity">
    <text evidence="3 13">Belongs to the cytochrome P450 family.</text>
</comment>
<keyword evidence="6 12" id="KW-0479">Metal-binding</keyword>
<keyword evidence="8 13" id="KW-0560">Oxidoreductase</keyword>
<evidence type="ECO:0000256" key="6">
    <source>
        <dbReference type="ARBA" id="ARBA00022723"/>
    </source>
</evidence>
<dbReference type="InterPro" id="IPR002401">
    <property type="entry name" value="Cyt_P450_E_grp-I"/>
</dbReference>
<evidence type="ECO:0000256" key="1">
    <source>
        <dbReference type="ARBA" id="ARBA00001971"/>
    </source>
</evidence>
<evidence type="ECO:0000256" key="3">
    <source>
        <dbReference type="ARBA" id="ARBA00010617"/>
    </source>
</evidence>
<dbReference type="PANTHER" id="PTHR47944">
    <property type="entry name" value="CYTOCHROME P450 98A9"/>
    <property type="match status" value="1"/>
</dbReference>
<dbReference type="InterPro" id="IPR036396">
    <property type="entry name" value="Cyt_P450_sf"/>
</dbReference>
<sequence>MIALDELPTQLLLLIVALVLLIPIFHRHGRRHRHRLPPSPVGMPIIGHFHLLGPLLHRSFHDLSLRLGPLFTLRLGSVPCVVASTPDLARELLKTNELSFASRPNFIAVSRLTYDTAMVSSPYDAYWKFLRRITTNDLLGSRPISGFSPLRSRELSRFLRVLADKSSRREAANLSAELRKMSYAVILHMMLGGDSAAASHGMDEGRVEEARTVVRDVTRIFGEFNLSDFVWFLKRLDLQGFGKRIEEIFRRYDTLIETVLREREELRRNRKDGVGNIDFLDILLDYTEDPKDDNVQFTRLHIKGLIMDIFTAGTDTTATSIEWTLSELINNPKVFEKAREEIDRVVGETRLVSESDVPNLPYLQAVVKEALRLHPPAPLVTRKCVKECKVGEYIIPVDTMLIVNTWTIGRDPNHWESPLDFEPNRFLQAHSGMDVKGQHFELLPFGSGRRMCPGLNSAMQILPLVVAAIIQCFDLKVVGSIGDSKDGDGDGPVLNMEEGVGLTLPRLHELVCVPVARHGTLTAILKSEL</sequence>
<dbReference type="GO" id="GO:0004497">
    <property type="term" value="F:monooxygenase activity"/>
    <property type="evidence" value="ECO:0007669"/>
    <property type="project" value="UniProtKB-KW"/>
</dbReference>
<evidence type="ECO:0000256" key="12">
    <source>
        <dbReference type="PIRSR" id="PIRSR602401-1"/>
    </source>
</evidence>
<evidence type="ECO:0000256" key="2">
    <source>
        <dbReference type="ARBA" id="ARBA00004167"/>
    </source>
</evidence>
<evidence type="ECO:0000256" key="8">
    <source>
        <dbReference type="ARBA" id="ARBA00023002"/>
    </source>
</evidence>
<dbReference type="GO" id="GO:0016705">
    <property type="term" value="F:oxidoreductase activity, acting on paired donors, with incorporation or reduction of molecular oxygen"/>
    <property type="evidence" value="ECO:0007669"/>
    <property type="project" value="InterPro"/>
</dbReference>
<dbReference type="Pfam" id="PF00067">
    <property type="entry name" value="p450"/>
    <property type="match status" value="1"/>
</dbReference>
<dbReference type="PROSITE" id="PS00086">
    <property type="entry name" value="CYTOCHROME_P450"/>
    <property type="match status" value="1"/>
</dbReference>
<evidence type="ECO:0000313" key="15">
    <source>
        <dbReference type="EMBL" id="GMN23801.1"/>
    </source>
</evidence>
<dbReference type="Gramene" id="FCD_00002073-RA">
    <property type="protein sequence ID" value="FCD_00002073-RA:cds"/>
    <property type="gene ID" value="FCD_00002073"/>
</dbReference>
<dbReference type="InterPro" id="IPR001128">
    <property type="entry name" value="Cyt_P450"/>
</dbReference>
<keyword evidence="4 12" id="KW-0349">Heme</keyword>
<comment type="caution">
    <text evidence="15">The sequence shown here is derived from an EMBL/GenBank/DDBJ whole genome shotgun (WGS) entry which is preliminary data.</text>
</comment>
<keyword evidence="5 14" id="KW-0812">Transmembrane</keyword>
<dbReference type="AlphaFoldDB" id="A0AA88CNS3"/>
<dbReference type="EMBL" id="BTGU01000001">
    <property type="protein sequence ID" value="GMN23801.1"/>
    <property type="molecule type" value="Genomic_DNA"/>
</dbReference>
<feature type="transmembrane region" description="Helical" evidence="14">
    <location>
        <begin position="7"/>
        <end position="25"/>
    </location>
</feature>
<organism evidence="15 16">
    <name type="scientific">Ficus carica</name>
    <name type="common">Common fig</name>
    <dbReference type="NCBI Taxonomy" id="3494"/>
    <lineage>
        <taxon>Eukaryota</taxon>
        <taxon>Viridiplantae</taxon>
        <taxon>Streptophyta</taxon>
        <taxon>Embryophyta</taxon>
        <taxon>Tracheophyta</taxon>
        <taxon>Spermatophyta</taxon>
        <taxon>Magnoliopsida</taxon>
        <taxon>eudicotyledons</taxon>
        <taxon>Gunneridae</taxon>
        <taxon>Pentapetalae</taxon>
        <taxon>rosids</taxon>
        <taxon>fabids</taxon>
        <taxon>Rosales</taxon>
        <taxon>Moraceae</taxon>
        <taxon>Ficeae</taxon>
        <taxon>Ficus</taxon>
    </lineage>
</organism>
<evidence type="ECO:0008006" key="17">
    <source>
        <dbReference type="Google" id="ProtNLM"/>
    </source>
</evidence>
<dbReference type="SUPFAM" id="SSF48264">
    <property type="entry name" value="Cytochrome P450"/>
    <property type="match status" value="1"/>
</dbReference>
<accession>A0AA88CNS3</accession>
<dbReference type="GO" id="GO:0020037">
    <property type="term" value="F:heme binding"/>
    <property type="evidence" value="ECO:0007669"/>
    <property type="project" value="InterPro"/>
</dbReference>
<protein>
    <recommendedName>
        <fullName evidence="17">Flavone synthase II</fullName>
    </recommendedName>
</protein>
<evidence type="ECO:0000256" key="13">
    <source>
        <dbReference type="RuleBase" id="RU000461"/>
    </source>
</evidence>
<gene>
    <name evidence="15" type="ORF">TIFTF001_000270</name>
</gene>
<dbReference type="PANTHER" id="PTHR47944:SF17">
    <property type="entry name" value="3,9-DIHYDROXYPTEROCARPAN 6A-MONOOXYGENASE"/>
    <property type="match status" value="1"/>
</dbReference>
<proteinExistence type="inferred from homology"/>
<dbReference type="PRINTS" id="PR00463">
    <property type="entry name" value="EP450I"/>
</dbReference>
<dbReference type="GO" id="GO:0005506">
    <property type="term" value="F:iron ion binding"/>
    <property type="evidence" value="ECO:0007669"/>
    <property type="project" value="InterPro"/>
</dbReference>
<evidence type="ECO:0000256" key="10">
    <source>
        <dbReference type="ARBA" id="ARBA00023033"/>
    </source>
</evidence>
<dbReference type="GO" id="GO:0016020">
    <property type="term" value="C:membrane"/>
    <property type="evidence" value="ECO:0007669"/>
    <property type="project" value="UniProtKB-SubCell"/>
</dbReference>
<evidence type="ECO:0000256" key="4">
    <source>
        <dbReference type="ARBA" id="ARBA00022617"/>
    </source>
</evidence>
<dbReference type="Proteomes" id="UP001187192">
    <property type="component" value="Unassembled WGS sequence"/>
</dbReference>
<evidence type="ECO:0000256" key="11">
    <source>
        <dbReference type="ARBA" id="ARBA00023136"/>
    </source>
</evidence>
<comment type="cofactor">
    <cofactor evidence="1 12">
        <name>heme</name>
        <dbReference type="ChEBI" id="CHEBI:30413"/>
    </cofactor>
</comment>
<evidence type="ECO:0000256" key="7">
    <source>
        <dbReference type="ARBA" id="ARBA00022989"/>
    </source>
</evidence>
<dbReference type="PRINTS" id="PR00385">
    <property type="entry name" value="P450"/>
</dbReference>
<keyword evidence="10 13" id="KW-0503">Monooxygenase</keyword>
<reference evidence="15" key="1">
    <citation type="submission" date="2023-07" db="EMBL/GenBank/DDBJ databases">
        <title>draft genome sequence of fig (Ficus carica).</title>
        <authorList>
            <person name="Takahashi T."/>
            <person name="Nishimura K."/>
        </authorList>
    </citation>
    <scope>NUCLEOTIDE SEQUENCE</scope>
</reference>
<keyword evidence="9 12" id="KW-0408">Iron</keyword>
<evidence type="ECO:0000256" key="14">
    <source>
        <dbReference type="SAM" id="Phobius"/>
    </source>
</evidence>
<keyword evidence="16" id="KW-1185">Reference proteome</keyword>
<evidence type="ECO:0000256" key="9">
    <source>
        <dbReference type="ARBA" id="ARBA00023004"/>
    </source>
</evidence>